<keyword evidence="15" id="KW-1185">Reference proteome</keyword>
<organism evidence="14 15">
    <name type="scientific">Aspergillus lucknowensis</name>
    <dbReference type="NCBI Taxonomy" id="176173"/>
    <lineage>
        <taxon>Eukaryota</taxon>
        <taxon>Fungi</taxon>
        <taxon>Dikarya</taxon>
        <taxon>Ascomycota</taxon>
        <taxon>Pezizomycotina</taxon>
        <taxon>Eurotiomycetes</taxon>
        <taxon>Eurotiomycetidae</taxon>
        <taxon>Eurotiales</taxon>
        <taxon>Aspergillaceae</taxon>
        <taxon>Aspergillus</taxon>
        <taxon>Aspergillus subgen. Nidulantes</taxon>
    </lineage>
</organism>
<evidence type="ECO:0000256" key="12">
    <source>
        <dbReference type="ARBA" id="ARBA00023303"/>
    </source>
</evidence>
<keyword evidence="11" id="KW-1015">Disulfide bond</keyword>
<keyword evidence="8" id="KW-1133">Transmembrane helix</keyword>
<dbReference type="PANTHER" id="PTHR46473:SF10">
    <property type="entry name" value="LD45603P-RELATED"/>
    <property type="match status" value="1"/>
</dbReference>
<evidence type="ECO:0000256" key="8">
    <source>
        <dbReference type="ARBA" id="ARBA00022989"/>
    </source>
</evidence>
<evidence type="ECO:0000256" key="10">
    <source>
        <dbReference type="ARBA" id="ARBA00023136"/>
    </source>
</evidence>
<evidence type="ECO:0000313" key="14">
    <source>
        <dbReference type="EMBL" id="KAL2868575.1"/>
    </source>
</evidence>
<reference evidence="14 15" key="1">
    <citation type="submission" date="2024-07" db="EMBL/GenBank/DDBJ databases">
        <title>Section-level genome sequencing and comparative genomics of Aspergillus sections Usti and Cavernicolus.</title>
        <authorList>
            <consortium name="Lawrence Berkeley National Laboratory"/>
            <person name="Nybo J.L."/>
            <person name="Vesth T.C."/>
            <person name="Theobald S."/>
            <person name="Frisvad J.C."/>
            <person name="Larsen T.O."/>
            <person name="Kjaerboelling I."/>
            <person name="Rothschild-Mancinelli K."/>
            <person name="Lyhne E.K."/>
            <person name="Kogle M.E."/>
            <person name="Barry K."/>
            <person name="Clum A."/>
            <person name="Na H."/>
            <person name="Ledsgaard L."/>
            <person name="Lin J."/>
            <person name="Lipzen A."/>
            <person name="Kuo A."/>
            <person name="Riley R."/>
            <person name="Mondo S."/>
            <person name="Labutti K."/>
            <person name="Haridas S."/>
            <person name="Pangalinan J."/>
            <person name="Salamov A.A."/>
            <person name="Simmons B.A."/>
            <person name="Magnuson J.K."/>
            <person name="Chen J."/>
            <person name="Drula E."/>
            <person name="Henrissat B."/>
            <person name="Wiebenga A."/>
            <person name="Lubbers R.J."/>
            <person name="Gomes A.C."/>
            <person name="Macurrencykelacurrency M.R."/>
            <person name="Stajich J."/>
            <person name="Grigoriev I.V."/>
            <person name="Mortensen U.H."/>
            <person name="De Vries R.P."/>
            <person name="Baker S.E."/>
            <person name="Andersen M.R."/>
        </authorList>
    </citation>
    <scope>NUCLEOTIDE SEQUENCE [LARGE SCALE GENOMIC DNA]</scope>
    <source>
        <strain evidence="14 15">CBS 449.75</strain>
    </source>
</reference>
<evidence type="ECO:0000256" key="7">
    <source>
        <dbReference type="ARBA" id="ARBA00022737"/>
    </source>
</evidence>
<dbReference type="SMART" id="SM00369">
    <property type="entry name" value="LRR_TYP"/>
    <property type="match status" value="2"/>
</dbReference>
<feature type="compositionally biased region" description="Pro residues" evidence="13">
    <location>
        <begin position="1"/>
        <end position="10"/>
    </location>
</feature>
<evidence type="ECO:0000256" key="3">
    <source>
        <dbReference type="ARBA" id="ARBA00022475"/>
    </source>
</evidence>
<evidence type="ECO:0000256" key="6">
    <source>
        <dbReference type="ARBA" id="ARBA00022729"/>
    </source>
</evidence>
<dbReference type="InterPro" id="IPR032675">
    <property type="entry name" value="LRR_dom_sf"/>
</dbReference>
<keyword evidence="10" id="KW-0472">Membrane</keyword>
<feature type="compositionally biased region" description="Polar residues" evidence="13">
    <location>
        <begin position="25"/>
        <end position="40"/>
    </location>
</feature>
<dbReference type="GeneID" id="98150103"/>
<dbReference type="PANTHER" id="PTHR46473">
    <property type="entry name" value="GH08155P"/>
    <property type="match status" value="1"/>
</dbReference>
<proteinExistence type="predicted"/>
<dbReference type="EMBL" id="JBFXLQ010000013">
    <property type="protein sequence ID" value="KAL2868575.1"/>
    <property type="molecule type" value="Genomic_DNA"/>
</dbReference>
<comment type="subcellular location">
    <subcellularLocation>
        <location evidence="1">Cell membrane</location>
        <topology evidence="1">Single-pass membrane protein</topology>
    </subcellularLocation>
</comment>
<dbReference type="RefSeq" id="XP_070887554.1">
    <property type="nucleotide sequence ID" value="XM_071035031.1"/>
</dbReference>
<dbReference type="PROSITE" id="PS51450">
    <property type="entry name" value="LRR"/>
    <property type="match status" value="1"/>
</dbReference>
<evidence type="ECO:0008006" key="16">
    <source>
        <dbReference type="Google" id="ProtNLM"/>
    </source>
</evidence>
<feature type="region of interest" description="Disordered" evidence="13">
    <location>
        <begin position="1"/>
        <end position="86"/>
    </location>
</feature>
<keyword evidence="7" id="KW-0677">Repeat</keyword>
<dbReference type="InterPro" id="IPR003591">
    <property type="entry name" value="Leu-rich_rpt_typical-subtyp"/>
</dbReference>
<gene>
    <name evidence="14" type="ORF">BJX67DRAFT_45474</name>
</gene>
<keyword evidence="2" id="KW-0813">Transport</keyword>
<evidence type="ECO:0000256" key="11">
    <source>
        <dbReference type="ARBA" id="ARBA00023157"/>
    </source>
</evidence>
<dbReference type="Pfam" id="PF13855">
    <property type="entry name" value="LRR_8"/>
    <property type="match status" value="1"/>
</dbReference>
<dbReference type="Gene3D" id="3.80.10.10">
    <property type="entry name" value="Ribonuclease Inhibitor"/>
    <property type="match status" value="1"/>
</dbReference>
<comment type="caution">
    <text evidence="14">The sequence shown here is derived from an EMBL/GenBank/DDBJ whole genome shotgun (WGS) entry which is preliminary data.</text>
</comment>
<dbReference type="InterPro" id="IPR051432">
    <property type="entry name" value="KCNMA1_auxiliary"/>
</dbReference>
<keyword evidence="12" id="KW-0407">Ion channel</keyword>
<dbReference type="Proteomes" id="UP001610432">
    <property type="component" value="Unassembled WGS sequence"/>
</dbReference>
<keyword evidence="9" id="KW-0406">Ion transport</keyword>
<name>A0ABR4LVS4_9EURO</name>
<keyword evidence="5" id="KW-0812">Transmembrane</keyword>
<keyword evidence="6" id="KW-0732">Signal</keyword>
<dbReference type="SUPFAM" id="SSF52058">
    <property type="entry name" value="L domain-like"/>
    <property type="match status" value="1"/>
</dbReference>
<evidence type="ECO:0000256" key="9">
    <source>
        <dbReference type="ARBA" id="ARBA00023065"/>
    </source>
</evidence>
<keyword evidence="3" id="KW-1003">Cell membrane</keyword>
<sequence length="507" mass="56739">MDTEPPLPPPRRVRHRSPTIRKQSHSQSRNARTAASTHLTKASRLSRFDDQSSQPSSDPALFSSDDIPASGLENYHTPVSSGTRKRRYRGTWWGETAHETKRKRADFKEKRLVDSGVWMGSDESAFASEGLSAVEDGEGWGEELVLMSRAEDTGTATEMDVRDQQGRGLAGVRAGFGRRVEEEPREHQVARAIVNDCLEKGQDSVDLSGGNLRAIPAGLLRPLLHLTKLPTIKEPPITEDVYSSLQPFLRLFLAGNALSTLSSELFELDSLRVLSLRNNKLTEIPPAIRRLTKLQELNLSVNRLHFLPWELLWLIKKGDLKHLTVRPNPLLQIEDSEILQWHVLAEKQEDPTAVKSCEYNGPPPEESWAPIHVATGPIHRYNMEGVPISDSTSTHAQSRVPSLREAALLCFSRSSYFDADAIPDDETIGFPSLTLRLLRQARDVRNAGGRSCSVCHRNFVIARTEWIEWWDCSTYENGLKGPRSSGERLRPLPFQRLGCSIACAPSL</sequence>
<protein>
    <recommendedName>
        <fullName evidence="16">Leucine rich repeat domain protein</fullName>
    </recommendedName>
</protein>
<evidence type="ECO:0000256" key="13">
    <source>
        <dbReference type="SAM" id="MobiDB-lite"/>
    </source>
</evidence>
<evidence type="ECO:0000256" key="5">
    <source>
        <dbReference type="ARBA" id="ARBA00022692"/>
    </source>
</evidence>
<feature type="compositionally biased region" description="Basic residues" evidence="13">
    <location>
        <begin position="11"/>
        <end position="24"/>
    </location>
</feature>
<accession>A0ABR4LVS4</accession>
<keyword evidence="4" id="KW-0433">Leucine-rich repeat</keyword>
<evidence type="ECO:0000256" key="2">
    <source>
        <dbReference type="ARBA" id="ARBA00022448"/>
    </source>
</evidence>
<evidence type="ECO:0000313" key="15">
    <source>
        <dbReference type="Proteomes" id="UP001610432"/>
    </source>
</evidence>
<evidence type="ECO:0000256" key="1">
    <source>
        <dbReference type="ARBA" id="ARBA00004162"/>
    </source>
</evidence>
<evidence type="ECO:0000256" key="4">
    <source>
        <dbReference type="ARBA" id="ARBA00022614"/>
    </source>
</evidence>
<dbReference type="InterPro" id="IPR001611">
    <property type="entry name" value="Leu-rich_rpt"/>
</dbReference>